<feature type="non-terminal residue" evidence="1">
    <location>
        <position position="42"/>
    </location>
</feature>
<reference evidence="2" key="1">
    <citation type="submission" date="2015-11" db="EMBL/GenBank/DDBJ databases">
        <authorList>
            <person name="Varghese N."/>
        </authorList>
    </citation>
    <scope>NUCLEOTIDE SEQUENCE [LARGE SCALE GENOMIC DNA]</scope>
</reference>
<dbReference type="AlphaFoldDB" id="A0A0S4NDB5"/>
<protein>
    <submittedName>
        <fullName evidence="1">CRISPR-associated protein, NE0113 family</fullName>
    </submittedName>
</protein>
<proteinExistence type="predicted"/>
<evidence type="ECO:0000313" key="1">
    <source>
        <dbReference type="EMBL" id="CUU09186.1"/>
    </source>
</evidence>
<name>A0A0S4NDB5_9BACT</name>
<gene>
    <name evidence="1" type="ORF">JGI1_02286</name>
</gene>
<dbReference type="EMBL" id="FAOO01000031">
    <property type="protein sequence ID" value="CUU09186.1"/>
    <property type="molecule type" value="Genomic_DNA"/>
</dbReference>
<organism evidence="1 2">
    <name type="scientific">Candidatus Thermokryptus mobilis</name>
    <dbReference type="NCBI Taxonomy" id="1643428"/>
    <lineage>
        <taxon>Bacteria</taxon>
        <taxon>Pseudomonadati</taxon>
        <taxon>Candidatus Kryptoniota</taxon>
        <taxon>Candidatus Thermokryptus</taxon>
    </lineage>
</organism>
<dbReference type="Proteomes" id="UP000320623">
    <property type="component" value="Unassembled WGS sequence"/>
</dbReference>
<accession>A0A0S4NDB5</accession>
<sequence length="42" mass="4647">MKNILISILGSTPQILTETLWCLKVQKGIDIDEIIVITTSFG</sequence>
<evidence type="ECO:0000313" key="2">
    <source>
        <dbReference type="Proteomes" id="UP000320623"/>
    </source>
</evidence>
<keyword evidence="2" id="KW-1185">Reference proteome</keyword>